<dbReference type="Pfam" id="PF13171">
    <property type="entry name" value="DUF4004"/>
    <property type="match status" value="1"/>
</dbReference>
<feature type="compositionally biased region" description="Polar residues" evidence="1">
    <location>
        <begin position="217"/>
        <end position="230"/>
    </location>
</feature>
<evidence type="ECO:0008006" key="4">
    <source>
        <dbReference type="Google" id="ProtNLM"/>
    </source>
</evidence>
<gene>
    <name evidence="2" type="ORF">SAMN04489757_11128</name>
</gene>
<evidence type="ECO:0000313" key="3">
    <source>
        <dbReference type="Proteomes" id="UP000198806"/>
    </source>
</evidence>
<dbReference type="STRING" id="1527.SAMN04489757_11128"/>
<accession>A0A1I5EVT4</accession>
<proteinExistence type="predicted"/>
<evidence type="ECO:0000313" key="2">
    <source>
        <dbReference type="EMBL" id="SFO15625.1"/>
    </source>
</evidence>
<dbReference type="RefSeq" id="WP_091685921.1">
    <property type="nucleotide sequence ID" value="NZ_BAABFM010000085.1"/>
</dbReference>
<dbReference type="Proteomes" id="UP000198806">
    <property type="component" value="Unassembled WGS sequence"/>
</dbReference>
<dbReference type="AlphaFoldDB" id="A0A1I5EVT4"/>
<dbReference type="InterPro" id="IPR025063">
    <property type="entry name" value="DUF4004"/>
</dbReference>
<keyword evidence="3" id="KW-1185">Reference proteome</keyword>
<dbReference type="EMBL" id="FOWD01000011">
    <property type="protein sequence ID" value="SFO15625.1"/>
    <property type="molecule type" value="Genomic_DNA"/>
</dbReference>
<reference evidence="2 3" key="1">
    <citation type="submission" date="2016-10" db="EMBL/GenBank/DDBJ databases">
        <authorList>
            <person name="de Groot N.N."/>
        </authorList>
    </citation>
    <scope>NUCLEOTIDE SEQUENCE [LARGE SCALE GENOMIC DNA]</scope>
    <source>
        <strain evidence="2 3">DSM 1283</strain>
    </source>
</reference>
<sequence length="261" mass="30726">MLISKKELLAQTGISYGQLYRWKRERLIPEEWFMKQSSYTGQETFFPKEQILNRIKMIQELKDNYSLEELAKMLSPESTEVGFDLEDLKEIEEINSDMLPIFQTILDKKTYSYIDVLMFVILSKLKEELNLNEKQTGTLLEGLKMHLEGMKTTDYILIIFNQETNYFAVISQEQSPIYLDTRFEIVKKIRMNEVSNQIKFKYSKVFNSDMENKNGDSSKGASDPSYSDRQASSEGENNRSNSKKKENEDIFLKFNNWEVRL</sequence>
<evidence type="ECO:0000256" key="1">
    <source>
        <dbReference type="SAM" id="MobiDB-lite"/>
    </source>
</evidence>
<feature type="region of interest" description="Disordered" evidence="1">
    <location>
        <begin position="211"/>
        <end position="245"/>
    </location>
</feature>
<organism evidence="2 3">
    <name type="scientific">Anaerocolumna aminovalerica</name>
    <dbReference type="NCBI Taxonomy" id="1527"/>
    <lineage>
        <taxon>Bacteria</taxon>
        <taxon>Bacillati</taxon>
        <taxon>Bacillota</taxon>
        <taxon>Clostridia</taxon>
        <taxon>Lachnospirales</taxon>
        <taxon>Lachnospiraceae</taxon>
        <taxon>Anaerocolumna</taxon>
    </lineage>
</organism>
<protein>
    <recommendedName>
        <fullName evidence="4">DUF4004 domain-containing protein</fullName>
    </recommendedName>
</protein>
<name>A0A1I5EVT4_9FIRM</name>
<dbReference type="OrthoDB" id="1648298at2"/>